<evidence type="ECO:0000256" key="7">
    <source>
        <dbReference type="SAM" id="MobiDB-lite"/>
    </source>
</evidence>
<dbReference type="Pfam" id="PF14558">
    <property type="entry name" value="TRP_N"/>
    <property type="match status" value="1"/>
</dbReference>
<dbReference type="FunCoup" id="A0A369JCS8">
    <property type="interactions" value="20"/>
</dbReference>
<comment type="subcellular location">
    <subcellularLocation>
        <location evidence="1">Membrane</location>
        <topology evidence="1">Multi-pass membrane protein</topology>
    </subcellularLocation>
</comment>
<feature type="transmembrane region" description="Helical" evidence="8">
    <location>
        <begin position="530"/>
        <end position="549"/>
    </location>
</feature>
<evidence type="ECO:0000256" key="8">
    <source>
        <dbReference type="SAM" id="Phobius"/>
    </source>
</evidence>
<dbReference type="PANTHER" id="PTHR31145">
    <property type="entry name" value="INTEGRAL MEMBRANE PROTEIN (AFU_ORTHOLOGUE AFUA_7G01610)"/>
    <property type="match status" value="1"/>
</dbReference>
<keyword evidence="3 8" id="KW-0812">Transmembrane</keyword>
<comment type="caution">
    <text evidence="11">The sequence shown here is derived from an EMBL/GenBank/DDBJ whole genome shotgun (WGS) entry which is preliminary data.</text>
</comment>
<feature type="region of interest" description="Disordered" evidence="7">
    <location>
        <begin position="840"/>
        <end position="864"/>
    </location>
</feature>
<dbReference type="InterPro" id="IPR036869">
    <property type="entry name" value="J_dom_sf"/>
</dbReference>
<feature type="transmembrane region" description="Helical" evidence="8">
    <location>
        <begin position="591"/>
        <end position="613"/>
    </location>
</feature>
<dbReference type="GO" id="GO:0055085">
    <property type="term" value="P:transmembrane transport"/>
    <property type="evidence" value="ECO:0007669"/>
    <property type="project" value="TreeGrafter"/>
</dbReference>
<dbReference type="SUPFAM" id="SSF46565">
    <property type="entry name" value="Chaperone J-domain"/>
    <property type="match status" value="1"/>
</dbReference>
<dbReference type="Gene3D" id="1.10.287.110">
    <property type="entry name" value="DnaJ domain"/>
    <property type="match status" value="1"/>
</dbReference>
<dbReference type="CDD" id="cd06257">
    <property type="entry name" value="DnaJ"/>
    <property type="match status" value="1"/>
</dbReference>
<evidence type="ECO:0000256" key="5">
    <source>
        <dbReference type="ARBA" id="ARBA00022989"/>
    </source>
</evidence>
<evidence type="ECO:0000256" key="2">
    <source>
        <dbReference type="ARBA" id="ARBA00010642"/>
    </source>
</evidence>
<dbReference type="Pfam" id="PF06011">
    <property type="entry name" value="TRP"/>
    <property type="match status" value="1"/>
</dbReference>
<reference evidence="11" key="1">
    <citation type="submission" date="2018-04" db="EMBL/GenBank/DDBJ databases">
        <title>Whole genome sequencing of Hypsizygus marmoreus.</title>
        <authorList>
            <person name="Choi I.-G."/>
            <person name="Min B."/>
            <person name="Kim J.-G."/>
            <person name="Kim S."/>
            <person name="Oh Y.-L."/>
            <person name="Kong W.-S."/>
            <person name="Park H."/>
            <person name="Jeong J."/>
            <person name="Song E.-S."/>
        </authorList>
    </citation>
    <scope>NUCLEOTIDE SEQUENCE [LARGE SCALE GENOMIC DNA]</scope>
    <source>
        <strain evidence="11">51987-8</strain>
    </source>
</reference>
<keyword evidence="6 8" id="KW-0472">Membrane</keyword>
<keyword evidence="12" id="KW-1185">Reference proteome</keyword>
<feature type="domain" description="J" evidence="10">
    <location>
        <begin position="704"/>
        <end position="764"/>
    </location>
</feature>
<dbReference type="InterPro" id="IPR010308">
    <property type="entry name" value="TRP_C"/>
</dbReference>
<dbReference type="SMART" id="SM01320">
    <property type="entry name" value="TRP_N"/>
    <property type="match status" value="1"/>
</dbReference>
<feature type="transmembrane region" description="Helical" evidence="8">
    <location>
        <begin position="808"/>
        <end position="825"/>
    </location>
</feature>
<dbReference type="Proteomes" id="UP000076154">
    <property type="component" value="Unassembled WGS sequence"/>
</dbReference>
<feature type="transmembrane region" description="Helical" evidence="8">
    <location>
        <begin position="446"/>
        <end position="471"/>
    </location>
</feature>
<gene>
    <name evidence="11" type="primary">FLC2</name>
    <name evidence="11" type="ORF">Hypma_002684</name>
</gene>
<evidence type="ECO:0000256" key="3">
    <source>
        <dbReference type="ARBA" id="ARBA00022692"/>
    </source>
</evidence>
<comment type="similarity">
    <text evidence="2">Belongs to the transient receptor potential (TRP) ion channel family.</text>
</comment>
<dbReference type="EMBL" id="LUEZ02000122">
    <property type="protein sequence ID" value="RDB16676.1"/>
    <property type="molecule type" value="Genomic_DNA"/>
</dbReference>
<proteinExistence type="inferred from homology"/>
<feature type="transmembrane region" description="Helical" evidence="8">
    <location>
        <begin position="561"/>
        <end position="579"/>
    </location>
</feature>
<dbReference type="AlphaFoldDB" id="A0A369JCS8"/>
<feature type="region of interest" description="Disordered" evidence="7">
    <location>
        <begin position="627"/>
        <end position="647"/>
    </location>
</feature>
<protein>
    <submittedName>
        <fullName evidence="11">Flavin carrier protein 2</fullName>
    </submittedName>
</protein>
<feature type="transmembrane region" description="Helical" evidence="8">
    <location>
        <begin position="504"/>
        <end position="524"/>
    </location>
</feature>
<feature type="region of interest" description="Disordered" evidence="7">
    <location>
        <begin position="661"/>
        <end position="693"/>
    </location>
</feature>
<feature type="compositionally biased region" description="Polar residues" evidence="7">
    <location>
        <begin position="767"/>
        <end position="782"/>
    </location>
</feature>
<feature type="signal peptide" evidence="9">
    <location>
        <begin position="1"/>
        <end position="24"/>
    </location>
</feature>
<name>A0A369JCS8_HYPMA</name>
<feature type="chain" id="PRO_5016671339" evidence="9">
    <location>
        <begin position="25"/>
        <end position="864"/>
    </location>
</feature>
<dbReference type="GO" id="GO:0009272">
    <property type="term" value="P:fungal-type cell wall biogenesis"/>
    <property type="evidence" value="ECO:0007669"/>
    <property type="project" value="TreeGrafter"/>
</dbReference>
<evidence type="ECO:0000256" key="4">
    <source>
        <dbReference type="ARBA" id="ARBA00022729"/>
    </source>
</evidence>
<evidence type="ECO:0000256" key="1">
    <source>
        <dbReference type="ARBA" id="ARBA00004141"/>
    </source>
</evidence>
<dbReference type="PROSITE" id="PS50076">
    <property type="entry name" value="DNAJ_2"/>
    <property type="match status" value="1"/>
</dbReference>
<dbReference type="SMART" id="SM00271">
    <property type="entry name" value="DnaJ"/>
    <property type="match status" value="1"/>
</dbReference>
<dbReference type="InterPro" id="IPR001623">
    <property type="entry name" value="DnaJ_domain"/>
</dbReference>
<dbReference type="STRING" id="39966.A0A369JCS8"/>
<evidence type="ECO:0000313" key="11">
    <source>
        <dbReference type="EMBL" id="RDB16676.1"/>
    </source>
</evidence>
<dbReference type="PANTHER" id="PTHR31145:SF2">
    <property type="entry name" value="FLAVIN CARRIER PROTEIN 2"/>
    <property type="match status" value="1"/>
</dbReference>
<dbReference type="GO" id="GO:0016020">
    <property type="term" value="C:membrane"/>
    <property type="evidence" value="ECO:0007669"/>
    <property type="project" value="UniProtKB-SubCell"/>
</dbReference>
<dbReference type="OrthoDB" id="2115177at2759"/>
<keyword evidence="5 8" id="KW-1133">Transmembrane helix</keyword>
<feature type="compositionally biased region" description="Polar residues" evidence="7">
    <location>
        <begin position="843"/>
        <end position="864"/>
    </location>
</feature>
<evidence type="ECO:0000256" key="6">
    <source>
        <dbReference type="ARBA" id="ARBA00023136"/>
    </source>
</evidence>
<feature type="transmembrane region" description="Helical" evidence="8">
    <location>
        <begin position="366"/>
        <end position="392"/>
    </location>
</feature>
<evidence type="ECO:0000259" key="10">
    <source>
        <dbReference type="PROSITE" id="PS50076"/>
    </source>
</evidence>
<feature type="transmembrane region" description="Helical" evidence="8">
    <location>
        <begin position="413"/>
        <end position="440"/>
    </location>
</feature>
<dbReference type="Pfam" id="PF00226">
    <property type="entry name" value="DnaJ"/>
    <property type="match status" value="1"/>
</dbReference>
<evidence type="ECO:0000313" key="12">
    <source>
        <dbReference type="Proteomes" id="UP000076154"/>
    </source>
</evidence>
<keyword evidence="4 9" id="KW-0732">Signal</keyword>
<feature type="region of interest" description="Disordered" evidence="7">
    <location>
        <begin position="767"/>
        <end position="786"/>
    </location>
</feature>
<dbReference type="InterPro" id="IPR032800">
    <property type="entry name" value="TRP_N"/>
</dbReference>
<sequence length="864" mass="94532">MFFFLARLRAVVFSFFLFCTFAYAREDSLFTSSVTYCEPPETLLIQQFDVAYFASNQSVAFNISAASVQANVNVTANLLLNVYGMSPLNITLDLCNILGGALCPLPMYNFTGSDSISLPESLGVSDKIPGIAFKIPDLEGFAQLILTEVGTGDIKACVQATLSNGWSTHQPSVEWVTGGVALAAVLGAIWQSFSPEALLPFRLLDLIYLYQSIASTSFLSLNYPSVYRAYTLNFAWAMGLFSTSSSSLQGSINRMRHLTGGRLADATSASAVGLVNRKLSPYNVPNSDLQVAFPLSGRATAGVNLAALTNLSFTGIPLSPKVFQSLAVQSATQGRDVQTVTSVSSNVLQAGIPIYVNSIHIATANAFMTVFLCTLILVACALGAFLLVYAILLTVDRLRGHDRDRTTLLRHVYWPFVHAWSLRLGLVIFSPIVIFSFYQWTLKDSWLSILLSVFAFLAVLALVLYSTFVVLRRARRSGADSLYTEPIRLVSNGPLYAQYRTPRFYFFLPIVFASFLKAIFIAFATGNGEAQIILMVILEGFVVVSYIVLRPYKTKGGDVFSSFLAIIRLVCTGLMIAFVERLNVAPIPRVAIGIVIAVIFSVAVLITFINLIINSGVDRLWRRRRATHSQHSGSTNDSILEKGEKKNDGFSNSISSELIGRPINPTPEQSAPLDPHFLQPYPVSPTETEQPSVYTRDSGTITVGPHQIFHLPKNASESDIKARYFDLVRIYHPDKANSSVSPDVAHARFQAITAAYDALRGKTPLATSPLSGTSSTQDSRYPTTAAWRARSRREELYSGGDERWKDRIILAGLVATFIIVVAQVFSTRKQAMAEAAAARSRHLQTSSAKNTSVNPNDSDSRLNG</sequence>
<dbReference type="InParanoid" id="A0A369JCS8"/>
<dbReference type="InterPro" id="IPR040241">
    <property type="entry name" value="TRP_Flc/Pkd2-like"/>
</dbReference>
<feature type="compositionally biased region" description="Polar residues" evidence="7">
    <location>
        <begin position="629"/>
        <end position="638"/>
    </location>
</feature>
<organism evidence="11 12">
    <name type="scientific">Hypsizygus marmoreus</name>
    <name type="common">White beech mushroom</name>
    <name type="synonym">Agaricus marmoreus</name>
    <dbReference type="NCBI Taxonomy" id="39966"/>
    <lineage>
        <taxon>Eukaryota</taxon>
        <taxon>Fungi</taxon>
        <taxon>Dikarya</taxon>
        <taxon>Basidiomycota</taxon>
        <taxon>Agaricomycotina</taxon>
        <taxon>Agaricomycetes</taxon>
        <taxon>Agaricomycetidae</taxon>
        <taxon>Agaricales</taxon>
        <taxon>Tricholomatineae</taxon>
        <taxon>Lyophyllaceae</taxon>
        <taxon>Hypsizygus</taxon>
    </lineage>
</organism>
<evidence type="ECO:0000256" key="9">
    <source>
        <dbReference type="SAM" id="SignalP"/>
    </source>
</evidence>
<accession>A0A369JCS8</accession>